<dbReference type="AlphaFoldDB" id="A0A5C6BZT1"/>
<reference evidence="1 2" key="1">
    <citation type="submission" date="2019-02" db="EMBL/GenBank/DDBJ databases">
        <title>Deep-cultivation of Planctomycetes and their phenomic and genomic characterization uncovers novel biology.</title>
        <authorList>
            <person name="Wiegand S."/>
            <person name="Jogler M."/>
            <person name="Boedeker C."/>
            <person name="Pinto D."/>
            <person name="Vollmers J."/>
            <person name="Rivas-Marin E."/>
            <person name="Kohn T."/>
            <person name="Peeters S.H."/>
            <person name="Heuer A."/>
            <person name="Rast P."/>
            <person name="Oberbeckmann S."/>
            <person name="Bunk B."/>
            <person name="Jeske O."/>
            <person name="Meyerdierks A."/>
            <person name="Storesund J.E."/>
            <person name="Kallscheuer N."/>
            <person name="Luecker S."/>
            <person name="Lage O.M."/>
            <person name="Pohl T."/>
            <person name="Merkel B.J."/>
            <person name="Hornburger P."/>
            <person name="Mueller R.-W."/>
            <person name="Bruemmer F."/>
            <person name="Labrenz M."/>
            <person name="Spormann A.M."/>
            <person name="Op Den Camp H."/>
            <person name="Overmann J."/>
            <person name="Amann R."/>
            <person name="Jetten M.S.M."/>
            <person name="Mascher T."/>
            <person name="Medema M.H."/>
            <person name="Devos D.P."/>
            <person name="Kaster A.-K."/>
            <person name="Ovreas L."/>
            <person name="Rohde M."/>
            <person name="Galperin M.Y."/>
            <person name="Jogler C."/>
        </authorList>
    </citation>
    <scope>NUCLEOTIDE SEQUENCE [LARGE SCALE GENOMIC DNA]</scope>
    <source>
        <strain evidence="1 2">Pla52o</strain>
    </source>
</reference>
<comment type="caution">
    <text evidence="1">The sequence shown here is derived from an EMBL/GenBank/DDBJ whole genome shotgun (WGS) entry which is preliminary data.</text>
</comment>
<evidence type="ECO:0000313" key="1">
    <source>
        <dbReference type="EMBL" id="TWU17378.1"/>
    </source>
</evidence>
<gene>
    <name evidence="1" type="ORF">Pla52o_51820</name>
</gene>
<proteinExistence type="predicted"/>
<evidence type="ECO:0000313" key="2">
    <source>
        <dbReference type="Proteomes" id="UP000316304"/>
    </source>
</evidence>
<dbReference type="Proteomes" id="UP000316304">
    <property type="component" value="Unassembled WGS sequence"/>
</dbReference>
<name>A0A5C6BZT1_9BACT</name>
<sequence>MRQRKIIEWVKKNYKLGAPSRLANSSFRVTFPLSVRQSEALELGGICDFKRHIAARNAIDCTNYTFFLVL</sequence>
<accession>A0A5C6BZT1</accession>
<dbReference type="EMBL" id="SJPT01000012">
    <property type="protein sequence ID" value="TWU17378.1"/>
    <property type="molecule type" value="Genomic_DNA"/>
</dbReference>
<organism evidence="1 2">
    <name type="scientific">Novipirellula galeiformis</name>
    <dbReference type="NCBI Taxonomy" id="2528004"/>
    <lineage>
        <taxon>Bacteria</taxon>
        <taxon>Pseudomonadati</taxon>
        <taxon>Planctomycetota</taxon>
        <taxon>Planctomycetia</taxon>
        <taxon>Pirellulales</taxon>
        <taxon>Pirellulaceae</taxon>
        <taxon>Novipirellula</taxon>
    </lineage>
</organism>
<keyword evidence="2" id="KW-1185">Reference proteome</keyword>
<protein>
    <submittedName>
        <fullName evidence="1">Uncharacterized protein</fullName>
    </submittedName>
</protein>